<dbReference type="SUPFAM" id="SSF52467">
    <property type="entry name" value="DHS-like NAD/FAD-binding domain"/>
    <property type="match status" value="1"/>
</dbReference>
<dbReference type="KEGG" id="rlc:K227x_37280"/>
<reference evidence="1 2" key="1">
    <citation type="submission" date="2019-02" db="EMBL/GenBank/DDBJ databases">
        <title>Deep-cultivation of Planctomycetes and their phenomic and genomic characterization uncovers novel biology.</title>
        <authorList>
            <person name="Wiegand S."/>
            <person name="Jogler M."/>
            <person name="Boedeker C."/>
            <person name="Pinto D."/>
            <person name="Vollmers J."/>
            <person name="Rivas-Marin E."/>
            <person name="Kohn T."/>
            <person name="Peeters S.H."/>
            <person name="Heuer A."/>
            <person name="Rast P."/>
            <person name="Oberbeckmann S."/>
            <person name="Bunk B."/>
            <person name="Jeske O."/>
            <person name="Meyerdierks A."/>
            <person name="Storesund J.E."/>
            <person name="Kallscheuer N."/>
            <person name="Luecker S."/>
            <person name="Lage O.M."/>
            <person name="Pohl T."/>
            <person name="Merkel B.J."/>
            <person name="Hornburger P."/>
            <person name="Mueller R.-W."/>
            <person name="Bruemmer F."/>
            <person name="Labrenz M."/>
            <person name="Spormann A.M."/>
            <person name="Op den Camp H."/>
            <person name="Overmann J."/>
            <person name="Amann R."/>
            <person name="Jetten M.S.M."/>
            <person name="Mascher T."/>
            <person name="Medema M.H."/>
            <person name="Devos D.P."/>
            <person name="Kaster A.-K."/>
            <person name="Ovreas L."/>
            <person name="Rohde M."/>
            <person name="Galperin M.Y."/>
            <person name="Jogler C."/>
        </authorList>
    </citation>
    <scope>NUCLEOTIDE SEQUENCE [LARGE SCALE GENOMIC DNA]</scope>
    <source>
        <strain evidence="1 2">K22_7</strain>
    </source>
</reference>
<protein>
    <submittedName>
        <fullName evidence="1">Uncharacterized protein</fullName>
    </submittedName>
</protein>
<accession>A0A517NE37</accession>
<name>A0A517NE37_9BACT</name>
<evidence type="ECO:0000313" key="2">
    <source>
        <dbReference type="Proteomes" id="UP000318538"/>
    </source>
</evidence>
<proteinExistence type="predicted"/>
<gene>
    <name evidence="1" type="ORF">K227x_37280</name>
</gene>
<evidence type="ECO:0000313" key="1">
    <source>
        <dbReference type="EMBL" id="QDT05328.1"/>
    </source>
</evidence>
<dbReference type="InterPro" id="IPR029035">
    <property type="entry name" value="DHS-like_NAD/FAD-binding_dom"/>
</dbReference>
<keyword evidence="2" id="KW-1185">Reference proteome</keyword>
<sequence length="628" mass="70856">MNDPQDQMTNKVKMPASLCQSVAAGEIVPFVGAGASLSVKRDLFPSWTGVLERLEQELESEGREPEKTLVRTYTNLGRLFDAAGEAYKSLGHARFAKVMVELFHKAKPADADLSLHKLIWEVNPDLVLTTNYDSALEWANEKATPILNANRSDLAGIASQSRRQMSRVWHLHGYIADSESLILAPSQYDRLYVESTKDTYEAARKQLHAIVANRPLLFVGFSLEDRYVMEMLEKVLNCFAGSLASSYALFRSGDGDSESLWEKHNIQVLEYENHGADLTHLIEGVLKDKRDRTSKTSVAMPTQQESGSTIESDWPGCRIQRAPANSESFLDLFRVLEDNFAFRWERESFEEQTNPIVYWPVRLREPSAIHAVQSFAAAALQRQGARVILCLDDFGDKKYEASRFIKRVHRWISKVGGKSDQLESRTFKNILNTRDPQIAWNHVQKWLGGESYKLEKVLLICKLYKVGMGLEEYMSKGTGRLLTPGVVWACLKHLIDEFPGSSLLTLGGHDECNLWQAWRERISEGDPLVGHLYIPELSNTHMETTNLRWKAKSDVQRTLELKLGGQDAETDWRSENAIVPWSLAGCVFSPEYLTDPKCVASKIIVSAEAESSTLMRPTVDAVANWVLE</sequence>
<dbReference type="Proteomes" id="UP000318538">
    <property type="component" value="Chromosome"/>
</dbReference>
<dbReference type="AlphaFoldDB" id="A0A517NE37"/>
<dbReference type="EMBL" id="CP036525">
    <property type="protein sequence ID" value="QDT05328.1"/>
    <property type="molecule type" value="Genomic_DNA"/>
</dbReference>
<dbReference type="RefSeq" id="WP_145171394.1">
    <property type="nucleotide sequence ID" value="NZ_CP036525.1"/>
</dbReference>
<organism evidence="1 2">
    <name type="scientific">Rubripirellula lacrimiformis</name>
    <dbReference type="NCBI Taxonomy" id="1930273"/>
    <lineage>
        <taxon>Bacteria</taxon>
        <taxon>Pseudomonadati</taxon>
        <taxon>Planctomycetota</taxon>
        <taxon>Planctomycetia</taxon>
        <taxon>Pirellulales</taxon>
        <taxon>Pirellulaceae</taxon>
        <taxon>Rubripirellula</taxon>
    </lineage>
</organism>
<dbReference type="Pfam" id="PF13289">
    <property type="entry name" value="SIR2_2"/>
    <property type="match status" value="1"/>
</dbReference>
<dbReference type="OrthoDB" id="5521101at2"/>